<evidence type="ECO:0000256" key="1">
    <source>
        <dbReference type="ARBA" id="ARBA00004286"/>
    </source>
</evidence>
<dbReference type="PROSITE" id="PS50280">
    <property type="entry name" value="SET"/>
    <property type="match status" value="1"/>
</dbReference>
<dbReference type="STRING" id="1448308.A0A2T2NMS1"/>
<evidence type="ECO:0000256" key="6">
    <source>
        <dbReference type="ARBA" id="ARBA00022723"/>
    </source>
</evidence>
<proteinExistence type="predicted"/>
<dbReference type="InterPro" id="IPR046341">
    <property type="entry name" value="SET_dom_sf"/>
</dbReference>
<dbReference type="PANTHER" id="PTHR46223:SF3">
    <property type="entry name" value="HISTONE-LYSINE N-METHYLTRANSFERASE SET-23"/>
    <property type="match status" value="1"/>
</dbReference>
<dbReference type="Pfam" id="PF00856">
    <property type="entry name" value="SET"/>
    <property type="match status" value="1"/>
</dbReference>
<dbReference type="GO" id="GO:0032259">
    <property type="term" value="P:methylation"/>
    <property type="evidence" value="ECO:0007669"/>
    <property type="project" value="UniProtKB-KW"/>
</dbReference>
<reference evidence="9 10" key="1">
    <citation type="journal article" date="2018" name="Front. Microbiol.">
        <title>Genome-Wide Analysis of Corynespora cassiicola Leaf Fall Disease Putative Effectors.</title>
        <authorList>
            <person name="Lopez D."/>
            <person name="Ribeiro S."/>
            <person name="Label P."/>
            <person name="Fumanal B."/>
            <person name="Venisse J.S."/>
            <person name="Kohler A."/>
            <person name="de Oliveira R.R."/>
            <person name="Labutti K."/>
            <person name="Lipzen A."/>
            <person name="Lail K."/>
            <person name="Bauer D."/>
            <person name="Ohm R.A."/>
            <person name="Barry K.W."/>
            <person name="Spatafora J."/>
            <person name="Grigoriev I.V."/>
            <person name="Martin F.M."/>
            <person name="Pujade-Renaud V."/>
        </authorList>
    </citation>
    <scope>NUCLEOTIDE SEQUENCE [LARGE SCALE GENOMIC DNA]</scope>
    <source>
        <strain evidence="9 10">Philippines</strain>
    </source>
</reference>
<dbReference type="SUPFAM" id="SSF82199">
    <property type="entry name" value="SET domain"/>
    <property type="match status" value="1"/>
</dbReference>
<dbReference type="GO" id="GO:0008168">
    <property type="term" value="F:methyltransferase activity"/>
    <property type="evidence" value="ECO:0007669"/>
    <property type="project" value="UniProtKB-KW"/>
</dbReference>
<name>A0A2T2NMS1_CORCC</name>
<dbReference type="SMART" id="SM00317">
    <property type="entry name" value="SET"/>
    <property type="match status" value="1"/>
</dbReference>
<evidence type="ECO:0000256" key="3">
    <source>
        <dbReference type="ARBA" id="ARBA00022603"/>
    </source>
</evidence>
<evidence type="ECO:0000256" key="5">
    <source>
        <dbReference type="ARBA" id="ARBA00022691"/>
    </source>
</evidence>
<keyword evidence="2" id="KW-0158">Chromosome</keyword>
<keyword evidence="4" id="KW-0808">Transferase</keyword>
<evidence type="ECO:0000256" key="4">
    <source>
        <dbReference type="ARBA" id="ARBA00022679"/>
    </source>
</evidence>
<feature type="domain" description="SET" evidence="8">
    <location>
        <begin position="146"/>
        <end position="258"/>
    </location>
</feature>
<gene>
    <name evidence="9" type="ORF">BS50DRAFT_634209</name>
</gene>
<protein>
    <submittedName>
        <fullName evidence="9">SET domain-containing protein</fullName>
    </submittedName>
</protein>
<dbReference type="Proteomes" id="UP000240883">
    <property type="component" value="Unassembled WGS sequence"/>
</dbReference>
<dbReference type="GO" id="GO:0005694">
    <property type="term" value="C:chromosome"/>
    <property type="evidence" value="ECO:0007669"/>
    <property type="project" value="UniProtKB-SubCell"/>
</dbReference>
<evidence type="ECO:0000313" key="10">
    <source>
        <dbReference type="Proteomes" id="UP000240883"/>
    </source>
</evidence>
<keyword evidence="5" id="KW-0949">S-adenosyl-L-methionine</keyword>
<sequence>MGIVDVAIGNQELPVKWESLPKFEYKKQDEDSGREADMTATWTSKGASLHPRNVFQYLIDPKKWSSSRNPPPQKWPRSFLWPNDVLKAMVYDVDREDANSFKKKPLGYRQCHGVGCKNPNAEYKNYICDCKKAVWEKVNDDAWVRREIELRWVNDVVQIGAFARKSHRPGSCVGEYFGEVVPQGIAESDTTYLFQLPLGDRSVAAMDALRVGSWTRFINHSCQPNAVCKAMRIGGSMRLVIVVGTSIKEGEEFTIDYGSAHWEHRMKDKRFCQCGKSCRYSSARATEAQE</sequence>
<comment type="subcellular location">
    <subcellularLocation>
        <location evidence="1">Chromosome</location>
    </subcellularLocation>
</comment>
<dbReference type="PANTHER" id="PTHR46223">
    <property type="entry name" value="HISTONE-LYSINE N-METHYLTRANSFERASE SUV39H"/>
    <property type="match status" value="1"/>
</dbReference>
<evidence type="ECO:0000259" key="8">
    <source>
        <dbReference type="PROSITE" id="PS50280"/>
    </source>
</evidence>
<keyword evidence="3" id="KW-0489">Methyltransferase</keyword>
<dbReference type="InterPro" id="IPR001214">
    <property type="entry name" value="SET_dom"/>
</dbReference>
<dbReference type="AlphaFoldDB" id="A0A2T2NMS1"/>
<evidence type="ECO:0000256" key="2">
    <source>
        <dbReference type="ARBA" id="ARBA00022454"/>
    </source>
</evidence>
<evidence type="ECO:0000313" key="9">
    <source>
        <dbReference type="EMBL" id="PSN66724.1"/>
    </source>
</evidence>
<dbReference type="OrthoDB" id="308383at2759"/>
<dbReference type="EMBL" id="KZ678135">
    <property type="protein sequence ID" value="PSN66724.1"/>
    <property type="molecule type" value="Genomic_DNA"/>
</dbReference>
<dbReference type="InterPro" id="IPR050973">
    <property type="entry name" value="H3K9_Histone-Lys_N-MTase"/>
</dbReference>
<evidence type="ECO:0000256" key="7">
    <source>
        <dbReference type="ARBA" id="ARBA00022833"/>
    </source>
</evidence>
<dbReference type="Gene3D" id="2.170.270.10">
    <property type="entry name" value="SET domain"/>
    <property type="match status" value="1"/>
</dbReference>
<accession>A0A2T2NMS1</accession>
<keyword evidence="10" id="KW-1185">Reference proteome</keyword>
<keyword evidence="7" id="KW-0862">Zinc</keyword>
<dbReference type="GO" id="GO:0046872">
    <property type="term" value="F:metal ion binding"/>
    <property type="evidence" value="ECO:0007669"/>
    <property type="project" value="UniProtKB-KW"/>
</dbReference>
<organism evidence="9 10">
    <name type="scientific">Corynespora cassiicola Philippines</name>
    <dbReference type="NCBI Taxonomy" id="1448308"/>
    <lineage>
        <taxon>Eukaryota</taxon>
        <taxon>Fungi</taxon>
        <taxon>Dikarya</taxon>
        <taxon>Ascomycota</taxon>
        <taxon>Pezizomycotina</taxon>
        <taxon>Dothideomycetes</taxon>
        <taxon>Pleosporomycetidae</taxon>
        <taxon>Pleosporales</taxon>
        <taxon>Corynesporascaceae</taxon>
        <taxon>Corynespora</taxon>
    </lineage>
</organism>
<keyword evidence="6" id="KW-0479">Metal-binding</keyword>